<organism evidence="1 2">
    <name type="scientific">Purpureocillium lilacinum</name>
    <name type="common">Paecilomyces lilacinus</name>
    <dbReference type="NCBI Taxonomy" id="33203"/>
    <lineage>
        <taxon>Eukaryota</taxon>
        <taxon>Fungi</taxon>
        <taxon>Dikarya</taxon>
        <taxon>Ascomycota</taxon>
        <taxon>Pezizomycotina</taxon>
        <taxon>Sordariomycetes</taxon>
        <taxon>Hypocreomycetidae</taxon>
        <taxon>Hypocreales</taxon>
        <taxon>Ophiocordycipitaceae</taxon>
        <taxon>Purpureocillium</taxon>
    </lineage>
</organism>
<dbReference type="EMBL" id="JBGNUJ010000008">
    <property type="protein sequence ID" value="KAL3956920.1"/>
    <property type="molecule type" value="Genomic_DNA"/>
</dbReference>
<gene>
    <name evidence="1" type="ORF">ACCO45_009766</name>
</gene>
<accession>A0ACC4DKP7</accession>
<dbReference type="Proteomes" id="UP001638806">
    <property type="component" value="Unassembled WGS sequence"/>
</dbReference>
<protein>
    <submittedName>
        <fullName evidence="1">Uncharacterized protein</fullName>
    </submittedName>
</protein>
<proteinExistence type="predicted"/>
<evidence type="ECO:0000313" key="1">
    <source>
        <dbReference type="EMBL" id="KAL3956920.1"/>
    </source>
</evidence>
<reference evidence="1" key="1">
    <citation type="submission" date="2024-12" db="EMBL/GenBank/DDBJ databases">
        <title>Comparative genomics and development of molecular markers within Purpureocillium lilacinum and among Purpureocillium species.</title>
        <authorList>
            <person name="Yeh Z.-Y."/>
            <person name="Ni N.-T."/>
            <person name="Lo P.-H."/>
            <person name="Mushyakhwo K."/>
            <person name="Lin C.-F."/>
            <person name="Nai Y.-S."/>
        </authorList>
    </citation>
    <scope>NUCLEOTIDE SEQUENCE</scope>
    <source>
        <strain evidence="1">NCHU-NPUST-175</strain>
    </source>
</reference>
<comment type="caution">
    <text evidence="1">The sequence shown here is derived from an EMBL/GenBank/DDBJ whole genome shotgun (WGS) entry which is preliminary data.</text>
</comment>
<keyword evidence="2" id="KW-1185">Reference proteome</keyword>
<sequence>MPTHARPPARQTSSPSHADTPGERKIDQIESRLGNIETLLKALASPAAPSSALVVDHARSGSVSLSGNTFVNTPGTGSSSAPTGASTSAADYESSEEESAFGGDSGLTAHTAFASEFLERAVKRTSLREVNPKMEAALANLSQLVEMQKRRSISHGPRFPLQKPVPPAASPSCRCRPWPPS</sequence>
<evidence type="ECO:0000313" key="2">
    <source>
        <dbReference type="Proteomes" id="UP001638806"/>
    </source>
</evidence>
<name>A0ACC4DKP7_PURLI</name>